<dbReference type="OrthoDB" id="5828005at2"/>
<feature type="transmembrane region" description="Helical" evidence="1">
    <location>
        <begin position="38"/>
        <end position="57"/>
    </location>
</feature>
<organism evidence="3 4">
    <name type="scientific">Photobacterium ganghwense</name>
    <dbReference type="NCBI Taxonomy" id="320778"/>
    <lineage>
        <taxon>Bacteria</taxon>
        <taxon>Pseudomonadati</taxon>
        <taxon>Pseudomonadota</taxon>
        <taxon>Gammaproteobacteria</taxon>
        <taxon>Vibrionales</taxon>
        <taxon>Vibrionaceae</taxon>
        <taxon>Photobacterium</taxon>
    </lineage>
</organism>
<dbReference type="PATRIC" id="fig|320778.3.peg.3880"/>
<keyword evidence="4" id="KW-1185">Reference proteome</keyword>
<keyword evidence="1" id="KW-0812">Transmembrane</keyword>
<sequence>MINLKETSTKTGLLLLGSVAAGLITGNSELVQVTIGENGAQIGGLIPTIAAALIGLFDTVRKEQG</sequence>
<dbReference type="EMBL" id="LDOU01000017">
    <property type="protein sequence ID" value="KLV07328.1"/>
    <property type="molecule type" value="Genomic_DNA"/>
</dbReference>
<evidence type="ECO:0000256" key="1">
    <source>
        <dbReference type="SAM" id="Phobius"/>
    </source>
</evidence>
<gene>
    <name evidence="3" type="ORF">ABT57_17850</name>
    <name evidence="2" type="ORF">ABT57_17880</name>
</gene>
<accession>A0A0J1H6F9</accession>
<comment type="caution">
    <text evidence="3">The sequence shown here is derived from an EMBL/GenBank/DDBJ whole genome shotgun (WGS) entry which is preliminary data.</text>
</comment>
<dbReference type="EMBL" id="LDOU01000018">
    <property type="protein sequence ID" value="KLV07026.1"/>
    <property type="molecule type" value="Genomic_DNA"/>
</dbReference>
<keyword evidence="1" id="KW-0472">Membrane</keyword>
<name>A0A0J1H6F9_9GAMM</name>
<dbReference type="RefSeq" id="WP_047886634.1">
    <property type="nucleotide sequence ID" value="NZ_CP071326.1"/>
</dbReference>
<evidence type="ECO:0000313" key="2">
    <source>
        <dbReference type="EMBL" id="KLV07026.1"/>
    </source>
</evidence>
<protein>
    <submittedName>
        <fullName evidence="3">Uncharacterized protein</fullName>
    </submittedName>
</protein>
<reference evidence="3 4" key="1">
    <citation type="submission" date="2015-05" db="EMBL/GenBank/DDBJ databases">
        <title>Photobacterium galathea sp. nov.</title>
        <authorList>
            <person name="Machado H."/>
            <person name="Gram L."/>
        </authorList>
    </citation>
    <scope>NUCLEOTIDE SEQUENCE [LARGE SCALE GENOMIC DNA]</scope>
    <source>
        <strain evidence="3 4">DSM 22954</strain>
    </source>
</reference>
<evidence type="ECO:0000313" key="4">
    <source>
        <dbReference type="Proteomes" id="UP000035909"/>
    </source>
</evidence>
<dbReference type="AlphaFoldDB" id="A0A0J1H6F9"/>
<evidence type="ECO:0000313" key="3">
    <source>
        <dbReference type="EMBL" id="KLV07328.1"/>
    </source>
</evidence>
<proteinExistence type="predicted"/>
<dbReference type="Proteomes" id="UP000035909">
    <property type="component" value="Unassembled WGS sequence"/>
</dbReference>
<keyword evidence="1" id="KW-1133">Transmembrane helix</keyword>
<dbReference type="STRING" id="320778.ABT57_17850"/>